<dbReference type="GO" id="GO:0006886">
    <property type="term" value="P:intracellular protein transport"/>
    <property type="evidence" value="ECO:0007669"/>
    <property type="project" value="InterPro"/>
</dbReference>
<organism evidence="5 6">
    <name type="scientific">Nadsonia fulvescens var. elongata DSM 6958</name>
    <dbReference type="NCBI Taxonomy" id="857566"/>
    <lineage>
        <taxon>Eukaryota</taxon>
        <taxon>Fungi</taxon>
        <taxon>Dikarya</taxon>
        <taxon>Ascomycota</taxon>
        <taxon>Saccharomycotina</taxon>
        <taxon>Dipodascomycetes</taxon>
        <taxon>Dipodascales</taxon>
        <taxon>Dipodascales incertae sedis</taxon>
        <taxon>Nadsonia</taxon>
    </lineage>
</organism>
<evidence type="ECO:0000259" key="3">
    <source>
        <dbReference type="Pfam" id="PF04840"/>
    </source>
</evidence>
<dbReference type="InterPro" id="IPR038132">
    <property type="entry name" value="Vps16_C_sf"/>
</dbReference>
<protein>
    <recommendedName>
        <fullName evidence="2">Probable vacuolar protein sorting-associated protein 16 homolog</fullName>
    </recommendedName>
</protein>
<dbReference type="GO" id="GO:0003779">
    <property type="term" value="F:actin binding"/>
    <property type="evidence" value="ECO:0007669"/>
    <property type="project" value="TreeGrafter"/>
</dbReference>
<comment type="function">
    <text evidence="2">Essential for vacuolar protein sorting. Required for vacuole biogenesis, stability and to maintain vacuole morphology.</text>
</comment>
<dbReference type="AlphaFoldDB" id="A0A1E3PI11"/>
<feature type="domain" description="Vps16 C-terminal" evidence="3">
    <location>
        <begin position="503"/>
        <end position="806"/>
    </location>
</feature>
<dbReference type="STRING" id="857566.A0A1E3PI11"/>
<dbReference type="PANTHER" id="PTHR12811:SF0">
    <property type="entry name" value="VACUOLAR PROTEIN SORTING-ASSOCIATED PROTEIN 16 HOMOLOG"/>
    <property type="match status" value="1"/>
</dbReference>
<keyword evidence="2" id="KW-0813">Transport</keyword>
<comment type="similarity">
    <text evidence="1 2">Belongs to the VPS16 family.</text>
</comment>
<evidence type="ECO:0000256" key="1">
    <source>
        <dbReference type="ARBA" id="ARBA00009250"/>
    </source>
</evidence>
<dbReference type="Proteomes" id="UP000095009">
    <property type="component" value="Unassembled WGS sequence"/>
</dbReference>
<accession>A0A1E3PI11</accession>
<dbReference type="GO" id="GO:0030897">
    <property type="term" value="C:HOPS complex"/>
    <property type="evidence" value="ECO:0007669"/>
    <property type="project" value="TreeGrafter"/>
</dbReference>
<dbReference type="GO" id="GO:0016197">
    <property type="term" value="P:endosomal transport"/>
    <property type="evidence" value="ECO:0007669"/>
    <property type="project" value="TreeGrafter"/>
</dbReference>
<dbReference type="PANTHER" id="PTHR12811">
    <property type="entry name" value="VACUOLAR PROTEIN SORTING VPS16"/>
    <property type="match status" value="1"/>
</dbReference>
<reference evidence="5 6" key="1">
    <citation type="journal article" date="2016" name="Proc. Natl. Acad. Sci. U.S.A.">
        <title>Comparative genomics of biotechnologically important yeasts.</title>
        <authorList>
            <person name="Riley R."/>
            <person name="Haridas S."/>
            <person name="Wolfe K.H."/>
            <person name="Lopes M.R."/>
            <person name="Hittinger C.T."/>
            <person name="Goeker M."/>
            <person name="Salamov A.A."/>
            <person name="Wisecaver J.H."/>
            <person name="Long T.M."/>
            <person name="Calvey C.H."/>
            <person name="Aerts A.L."/>
            <person name="Barry K.W."/>
            <person name="Choi C."/>
            <person name="Clum A."/>
            <person name="Coughlan A.Y."/>
            <person name="Deshpande S."/>
            <person name="Douglass A.P."/>
            <person name="Hanson S.J."/>
            <person name="Klenk H.-P."/>
            <person name="LaButti K.M."/>
            <person name="Lapidus A."/>
            <person name="Lindquist E.A."/>
            <person name="Lipzen A.M."/>
            <person name="Meier-Kolthoff J.P."/>
            <person name="Ohm R.A."/>
            <person name="Otillar R.P."/>
            <person name="Pangilinan J.L."/>
            <person name="Peng Y."/>
            <person name="Rokas A."/>
            <person name="Rosa C.A."/>
            <person name="Scheuner C."/>
            <person name="Sibirny A.A."/>
            <person name="Slot J.C."/>
            <person name="Stielow J.B."/>
            <person name="Sun H."/>
            <person name="Kurtzman C.P."/>
            <person name="Blackwell M."/>
            <person name="Grigoriev I.V."/>
            <person name="Jeffries T.W."/>
        </authorList>
    </citation>
    <scope>NUCLEOTIDE SEQUENCE [LARGE SCALE GENOMIC DNA]</scope>
    <source>
        <strain evidence="5 6">DSM 6958</strain>
    </source>
</reference>
<proteinExistence type="inferred from homology"/>
<dbReference type="InterPro" id="IPR016534">
    <property type="entry name" value="VPS16"/>
</dbReference>
<evidence type="ECO:0000256" key="2">
    <source>
        <dbReference type="PIRNR" id="PIRNR007949"/>
    </source>
</evidence>
<feature type="domain" description="Vps16 N-terminal" evidence="4">
    <location>
        <begin position="5"/>
        <end position="409"/>
    </location>
</feature>
<dbReference type="GO" id="GO:0005768">
    <property type="term" value="C:endosome"/>
    <property type="evidence" value="ECO:0007669"/>
    <property type="project" value="TreeGrafter"/>
</dbReference>
<sequence length="824" mass="94058">MPPNPILSWERLEDNFYRSLDTYTMIWEGINLDDYDVACSPFGGAIAMTRNELKLREYKGGESRQTGISIFSGVGKLMKRLPWDSGRIKGLGWTNQEHIIAVSEEGITRHYYDFQGNFKQFSLGKEAEEHNVVECKFWENGFVALLSNKRFIIVSNYQRPNPRFLAKMEDVDEDITSWAIRPPTSIYNQSAGVLVGLATKVFILDTATCQQVNFDKTINLMMVSPNGQLVVCQCSDGSLDIVTTDFQNTISTYNDAERTGLPSSISWCGNDAIGLVWEDELTLVGFNSETLTMYYDSSVILFPELDGLRIFSSERHEFFAKVPSVVVDIFKIGSTTPGAILLDCVDHLERRSPKADENLQIIGPHLIDAVDNCIQAAKYEFDQYWQKRLLKAASLGKSSLDLYNSDEFVTACDNIRVLNAVRQFDVGMMISYDQFLQLTPERLVERLLLRQMHFLSLKLCMYLHVPSDKIYIDWACSKIKLSNEDDDTLCEIIVGKLAKKQGVSYVDIAKTAYDEGRAKLATILTSYEPRAGRQVPLLISMGEDGIALTKAVESGDTDLIIYVFHHLRRKLSLAQFFRLLSDKPMANRVFEAIIRSENIQLLKDFYYQDDKRVPSANLLFIEAYHEPEMDTKFEQLEQARKIFQDIKDYSFEAKMVEESTKLLHVQQLLESDYEESSFVGLSLTGTIFELLKMSQNVRALKLKNDFKVPDKRFWWSKVKALVSRRDWSELMEFAKTKRSPIGYEPFYQTCLQAGSKSAAANYVSMCTNLDYTERVKMYIEVNEPKLAAEEAFKFKDITLLKSLVASASAGLASEIERYLKILKR</sequence>
<evidence type="ECO:0000313" key="6">
    <source>
        <dbReference type="Proteomes" id="UP000095009"/>
    </source>
</evidence>
<dbReference type="GO" id="GO:0042144">
    <property type="term" value="P:vacuole fusion, non-autophagic"/>
    <property type="evidence" value="ECO:0007669"/>
    <property type="project" value="TreeGrafter"/>
</dbReference>
<evidence type="ECO:0000313" key="5">
    <source>
        <dbReference type="EMBL" id="ODQ65066.1"/>
    </source>
</evidence>
<dbReference type="InterPro" id="IPR006925">
    <property type="entry name" value="Vps16_C"/>
</dbReference>
<dbReference type="EMBL" id="KV454410">
    <property type="protein sequence ID" value="ODQ65066.1"/>
    <property type="molecule type" value="Genomic_DNA"/>
</dbReference>
<dbReference type="InterPro" id="IPR006926">
    <property type="entry name" value="Vps16_N"/>
</dbReference>
<dbReference type="Pfam" id="PF04841">
    <property type="entry name" value="Vps16_N"/>
    <property type="match status" value="1"/>
</dbReference>
<dbReference type="Pfam" id="PF04840">
    <property type="entry name" value="Vps16_C"/>
    <property type="match status" value="1"/>
</dbReference>
<evidence type="ECO:0000259" key="4">
    <source>
        <dbReference type="Pfam" id="PF04841"/>
    </source>
</evidence>
<dbReference type="Gene3D" id="1.10.150.780">
    <property type="entry name" value="Vps16, C-terminal region"/>
    <property type="match status" value="1"/>
</dbReference>
<dbReference type="InterPro" id="IPR036322">
    <property type="entry name" value="WD40_repeat_dom_sf"/>
</dbReference>
<dbReference type="PIRSF" id="PIRSF007949">
    <property type="entry name" value="VPS16"/>
    <property type="match status" value="1"/>
</dbReference>
<dbReference type="InterPro" id="IPR015943">
    <property type="entry name" value="WD40/YVTN_repeat-like_dom_sf"/>
</dbReference>
<dbReference type="SUPFAM" id="SSF50978">
    <property type="entry name" value="WD40 repeat-like"/>
    <property type="match status" value="1"/>
</dbReference>
<name>A0A1E3PI11_9ASCO</name>
<dbReference type="Gene3D" id="2.130.10.10">
    <property type="entry name" value="YVTN repeat-like/Quinoprotein amine dehydrogenase"/>
    <property type="match status" value="1"/>
</dbReference>
<dbReference type="OrthoDB" id="1792at2759"/>
<keyword evidence="6" id="KW-1185">Reference proteome</keyword>
<keyword evidence="2" id="KW-0653">Protein transport</keyword>
<gene>
    <name evidence="5" type="ORF">NADFUDRAFT_51665</name>
</gene>